<organism evidence="8 9">
    <name type="scientific">Notothenia coriiceps</name>
    <name type="common">black rockcod</name>
    <dbReference type="NCBI Taxonomy" id="8208"/>
    <lineage>
        <taxon>Eukaryota</taxon>
        <taxon>Metazoa</taxon>
        <taxon>Chordata</taxon>
        <taxon>Craniata</taxon>
        <taxon>Vertebrata</taxon>
        <taxon>Euteleostomi</taxon>
        <taxon>Actinopterygii</taxon>
        <taxon>Neopterygii</taxon>
        <taxon>Teleostei</taxon>
        <taxon>Neoteleostei</taxon>
        <taxon>Acanthomorphata</taxon>
        <taxon>Eupercaria</taxon>
        <taxon>Perciformes</taxon>
        <taxon>Notothenioidei</taxon>
        <taxon>Nototheniidae</taxon>
        <taxon>Notothenia</taxon>
    </lineage>
</organism>
<name>A0A6I9NJZ9_9TELE</name>
<dbReference type="Pfam" id="PF00002">
    <property type="entry name" value="7tm_2"/>
    <property type="match status" value="1"/>
</dbReference>
<keyword evidence="9" id="KW-0675">Receptor</keyword>
<accession>A0A6I9NJZ9</accession>
<dbReference type="GO" id="GO:0004930">
    <property type="term" value="F:G protein-coupled receptor activity"/>
    <property type="evidence" value="ECO:0007669"/>
    <property type="project" value="InterPro"/>
</dbReference>
<dbReference type="PROSITE" id="PS50261">
    <property type="entry name" value="G_PROTEIN_RECEP_F2_4"/>
    <property type="match status" value="1"/>
</dbReference>
<dbReference type="PANTHER" id="PTHR12011:SF435">
    <property type="entry name" value="ADHESION G PROTEIN-COUPLED RECEPTOR G1-RELATED"/>
    <property type="match status" value="1"/>
</dbReference>
<keyword evidence="4 6" id="KW-0472">Membrane</keyword>
<dbReference type="GeneID" id="104950082"/>
<feature type="transmembrane region" description="Helical" evidence="6">
    <location>
        <begin position="285"/>
        <end position="306"/>
    </location>
</feature>
<dbReference type="RefSeq" id="XP_010774840.1">
    <property type="nucleotide sequence ID" value="XM_010776538.1"/>
</dbReference>
<evidence type="ECO:0000313" key="9">
    <source>
        <dbReference type="RefSeq" id="XP_010774840.1"/>
    </source>
</evidence>
<evidence type="ECO:0000256" key="3">
    <source>
        <dbReference type="ARBA" id="ARBA00022989"/>
    </source>
</evidence>
<dbReference type="AlphaFoldDB" id="A0A6I9NJZ9"/>
<feature type="transmembrane region" description="Helical" evidence="6">
    <location>
        <begin position="220"/>
        <end position="245"/>
    </location>
</feature>
<feature type="domain" description="G-protein coupled receptors family 2 profile 2" evidence="7">
    <location>
        <begin position="59"/>
        <end position="309"/>
    </location>
</feature>
<evidence type="ECO:0000256" key="6">
    <source>
        <dbReference type="SAM" id="Phobius"/>
    </source>
</evidence>
<keyword evidence="3 6" id="KW-1133">Transmembrane helix</keyword>
<dbReference type="FunFam" id="1.20.1070.10:FF:000493">
    <property type="entry name" value="Adhesion G protein-coupled receptor G1"/>
    <property type="match status" value="1"/>
</dbReference>
<dbReference type="KEGG" id="ncc:104950082"/>
<reference evidence="9" key="1">
    <citation type="submission" date="2025-08" db="UniProtKB">
        <authorList>
            <consortium name="RefSeq"/>
        </authorList>
    </citation>
    <scope>IDENTIFICATION</scope>
    <source>
        <tissue evidence="9">Muscle</tissue>
    </source>
</reference>
<feature type="transmembrane region" description="Helical" evidence="6">
    <location>
        <begin position="257"/>
        <end position="279"/>
    </location>
</feature>
<dbReference type="OrthoDB" id="8951579at2759"/>
<dbReference type="PANTHER" id="PTHR12011">
    <property type="entry name" value="ADHESION G-PROTEIN COUPLED RECEPTOR"/>
    <property type="match status" value="1"/>
</dbReference>
<feature type="transmembrane region" description="Helical" evidence="6">
    <location>
        <begin position="56"/>
        <end position="81"/>
    </location>
</feature>
<evidence type="ECO:0000256" key="4">
    <source>
        <dbReference type="ARBA" id="ARBA00023136"/>
    </source>
</evidence>
<keyword evidence="8" id="KW-1185">Reference proteome</keyword>
<keyword evidence="2 6" id="KW-0812">Transmembrane</keyword>
<evidence type="ECO:0000256" key="5">
    <source>
        <dbReference type="SAM" id="MobiDB-lite"/>
    </source>
</evidence>
<sequence length="363" mass="40179">MSDPNCLALSPGDSESLATPPALPHPPGEQQPAGRTLINPSLPAEGQLKPRPVRHLLALTAISSLGSAVSVISCVAVIVFLARKSKRCKEASIHIHLGLAVSLACLNLLFFFTGVLANVGGESVCVWVGALLHYSLLCSFAWMGAEIFHTFWLICIIFNPSPKPYVWYTVGFVLPAVPTVILAAVGDVYGVKKVTPSDDINNPYLMCWMKENHKALLAHYFTNMTVTMVLVSSGFLMLFMVYRKIRTRDEWRQNRKAFLSIWGLSCLFGTTWGLTFLDFGPLADFMLFISCILNSLQGFLLMLRFYMLDWLRKESGGSTLGTSSTGSTRQHMLKAQEQGKRDSEQSCSSHALYAKMQNPFQNK</sequence>
<evidence type="ECO:0000256" key="2">
    <source>
        <dbReference type="ARBA" id="ARBA00022692"/>
    </source>
</evidence>
<feature type="transmembrane region" description="Helical" evidence="6">
    <location>
        <begin position="93"/>
        <end position="119"/>
    </location>
</feature>
<evidence type="ECO:0000313" key="8">
    <source>
        <dbReference type="Proteomes" id="UP000504611"/>
    </source>
</evidence>
<evidence type="ECO:0000259" key="7">
    <source>
        <dbReference type="PROSITE" id="PS50261"/>
    </source>
</evidence>
<feature type="region of interest" description="Disordered" evidence="5">
    <location>
        <begin position="318"/>
        <end position="363"/>
    </location>
</feature>
<proteinExistence type="predicted"/>
<protein>
    <submittedName>
        <fullName evidence="9">Probable G-protein coupled receptor 97</fullName>
    </submittedName>
</protein>
<dbReference type="GO" id="GO:0007166">
    <property type="term" value="P:cell surface receptor signaling pathway"/>
    <property type="evidence" value="ECO:0007669"/>
    <property type="project" value="InterPro"/>
</dbReference>
<comment type="subcellular location">
    <subcellularLocation>
        <location evidence="1">Membrane</location>
        <topology evidence="1">Multi-pass membrane protein</topology>
    </subcellularLocation>
</comment>
<dbReference type="Proteomes" id="UP000504611">
    <property type="component" value="Unplaced"/>
</dbReference>
<evidence type="ECO:0000256" key="1">
    <source>
        <dbReference type="ARBA" id="ARBA00004141"/>
    </source>
</evidence>
<feature type="compositionally biased region" description="Low complexity" evidence="5">
    <location>
        <begin position="318"/>
        <end position="328"/>
    </location>
</feature>
<feature type="transmembrane region" description="Helical" evidence="6">
    <location>
        <begin position="131"/>
        <end position="158"/>
    </location>
</feature>
<gene>
    <name evidence="9" type="primary">LOC104950082</name>
</gene>
<dbReference type="GO" id="GO:0005886">
    <property type="term" value="C:plasma membrane"/>
    <property type="evidence" value="ECO:0007669"/>
    <property type="project" value="TreeGrafter"/>
</dbReference>
<dbReference type="GO" id="GO:0007189">
    <property type="term" value="P:adenylate cyclase-activating G protein-coupled receptor signaling pathway"/>
    <property type="evidence" value="ECO:0007669"/>
    <property type="project" value="TreeGrafter"/>
</dbReference>
<dbReference type="InterPro" id="IPR017981">
    <property type="entry name" value="GPCR_2-like_7TM"/>
</dbReference>
<dbReference type="InterPro" id="IPR000832">
    <property type="entry name" value="GPCR_2_secretin-like"/>
</dbReference>
<dbReference type="Gene3D" id="1.20.1070.10">
    <property type="entry name" value="Rhodopsin 7-helix transmembrane proteins"/>
    <property type="match status" value="1"/>
</dbReference>
<feature type="region of interest" description="Disordered" evidence="5">
    <location>
        <begin position="1"/>
        <end position="36"/>
    </location>
</feature>
<feature type="transmembrane region" description="Helical" evidence="6">
    <location>
        <begin position="165"/>
        <end position="185"/>
    </location>
</feature>